<dbReference type="SUPFAM" id="SSF117281">
    <property type="entry name" value="Kelch motif"/>
    <property type="match status" value="1"/>
</dbReference>
<feature type="transmembrane region" description="Helical" evidence="2">
    <location>
        <begin position="398"/>
        <end position="417"/>
    </location>
</feature>
<gene>
    <name evidence="3" type="ORF">DM860_004072</name>
</gene>
<dbReference type="EMBL" id="NQVE01000217">
    <property type="protein sequence ID" value="RAL37150.1"/>
    <property type="molecule type" value="Genomic_DNA"/>
</dbReference>
<feature type="region of interest" description="Disordered" evidence="1">
    <location>
        <begin position="496"/>
        <end position="520"/>
    </location>
</feature>
<accession>A0A328CX00</accession>
<dbReference type="Pfam" id="PF07646">
    <property type="entry name" value="Kelch_2"/>
    <property type="match status" value="1"/>
</dbReference>
<evidence type="ECO:0000256" key="1">
    <source>
        <dbReference type="SAM" id="MobiDB-lite"/>
    </source>
</evidence>
<keyword evidence="4" id="KW-1185">Reference proteome</keyword>
<evidence type="ECO:0000313" key="4">
    <source>
        <dbReference type="Proteomes" id="UP000249390"/>
    </source>
</evidence>
<comment type="caution">
    <text evidence="3">The sequence shown here is derived from an EMBL/GenBank/DDBJ whole genome shotgun (WGS) entry which is preliminary data.</text>
</comment>
<feature type="transmembrane region" description="Helical" evidence="2">
    <location>
        <begin position="323"/>
        <end position="342"/>
    </location>
</feature>
<organism evidence="3 4">
    <name type="scientific">Cuscuta australis</name>
    <dbReference type="NCBI Taxonomy" id="267555"/>
    <lineage>
        <taxon>Eukaryota</taxon>
        <taxon>Viridiplantae</taxon>
        <taxon>Streptophyta</taxon>
        <taxon>Embryophyta</taxon>
        <taxon>Tracheophyta</taxon>
        <taxon>Spermatophyta</taxon>
        <taxon>Magnoliopsida</taxon>
        <taxon>eudicotyledons</taxon>
        <taxon>Gunneridae</taxon>
        <taxon>Pentapetalae</taxon>
        <taxon>asterids</taxon>
        <taxon>lamiids</taxon>
        <taxon>Solanales</taxon>
        <taxon>Convolvulaceae</taxon>
        <taxon>Cuscuteae</taxon>
        <taxon>Cuscuta</taxon>
        <taxon>Cuscuta subgen. Grammica</taxon>
        <taxon>Cuscuta sect. Cleistogrammica</taxon>
    </lineage>
</organism>
<evidence type="ECO:0000256" key="2">
    <source>
        <dbReference type="SAM" id="Phobius"/>
    </source>
</evidence>
<reference evidence="3 4" key="1">
    <citation type="submission" date="2018-06" db="EMBL/GenBank/DDBJ databases">
        <title>The Genome of Cuscuta australis (Dodder) Provides Insight into the Evolution of Plant Parasitism.</title>
        <authorList>
            <person name="Liu H."/>
        </authorList>
    </citation>
    <scope>NUCLEOTIDE SEQUENCE [LARGE SCALE GENOMIC DNA]</scope>
    <source>
        <strain evidence="4">cv. Yunnan</strain>
        <tissue evidence="3">Vines</tissue>
    </source>
</reference>
<protein>
    <submittedName>
        <fullName evidence="3">Uncharacterized protein</fullName>
    </submittedName>
</protein>
<feature type="compositionally biased region" description="Basic and acidic residues" evidence="1">
    <location>
        <begin position="496"/>
        <end position="505"/>
    </location>
</feature>
<evidence type="ECO:0000313" key="3">
    <source>
        <dbReference type="EMBL" id="RAL37150.1"/>
    </source>
</evidence>
<dbReference type="PANTHER" id="PTHR24414">
    <property type="entry name" value="F-BOX/KELCH-REPEAT PROTEIN SKIP4"/>
    <property type="match status" value="1"/>
</dbReference>
<sequence length="520" mass="58791">MAERIGDSYLKKCFNGDSAKVKRKVVLRVVHGAKCEFQILDLETGEFVKTPYTLIWNGGVGSNLLVGSIIYTLGTPQFGNLSRDEYSELYSFENDIIEVHEGLSYFDLTNPEMGWRKGPLFKEDEYTPKCVALCGKLYVFRGSEWSCFGEVFDPELNMWEPLPKPPPFSRRVSSYDVSPPLVVDHLRGRILVHFLLSTPGCSIYAYYPADASWDCLVDKFDGIWAGPIVFVDGILYIYARKSKQLVEAYDLSRKRWLNVVLSSDFEDYSKHVFDSLHHLGDDLLCFTTYSYKLTNFDNRVTKNHTVVLSVQFRVQHSSDRDHVLLTLGGILNLDFIGMRAWYVGWPGPLVAHDQPVKNRVRLGVWGQTEPGNGVARLSLARSAHRLNRDIPVLNGPPYGVFAFYGMFFCICSTLLPNSSAYLKWPYMGLSYGVTHLKSCTDVAILINTGWNVPQGVKVAAFKVCSRRFLINSDIDSRKWRRWRQHLQQMGIRVVDRGGDDGDSADRGGVSGNNNVVGGRI</sequence>
<keyword evidence="2" id="KW-0472">Membrane</keyword>
<dbReference type="InterPro" id="IPR015915">
    <property type="entry name" value="Kelch-typ_b-propeller"/>
</dbReference>
<keyword evidence="2" id="KW-1133">Transmembrane helix</keyword>
<keyword evidence="2" id="KW-0812">Transmembrane</keyword>
<name>A0A328CX00_9ASTE</name>
<feature type="compositionally biased region" description="Low complexity" evidence="1">
    <location>
        <begin position="511"/>
        <end position="520"/>
    </location>
</feature>
<dbReference type="PANTHER" id="PTHR24414:SF199">
    <property type="entry name" value="F-BOX_KELCH-REPEAT PROTEIN SKIP6-LIKE"/>
    <property type="match status" value="1"/>
</dbReference>
<dbReference type="InterPro" id="IPR011498">
    <property type="entry name" value="Kelch_2"/>
</dbReference>
<feature type="transmembrane region" description="Helical" evidence="2">
    <location>
        <begin position="222"/>
        <end position="239"/>
    </location>
</feature>
<proteinExistence type="predicted"/>
<dbReference type="Gene3D" id="2.120.10.80">
    <property type="entry name" value="Kelch-type beta propeller"/>
    <property type="match status" value="1"/>
</dbReference>
<feature type="transmembrane region" description="Helical" evidence="2">
    <location>
        <begin position="190"/>
        <end position="207"/>
    </location>
</feature>
<dbReference type="Proteomes" id="UP000249390">
    <property type="component" value="Unassembled WGS sequence"/>
</dbReference>
<dbReference type="AlphaFoldDB" id="A0A328CX00"/>
<dbReference type="InterPro" id="IPR050354">
    <property type="entry name" value="F-box/kelch-repeat_ARATH"/>
</dbReference>